<dbReference type="Gene3D" id="3.10.560.10">
    <property type="entry name" value="Outer membrane lipoprotein wza domain like"/>
    <property type="match status" value="1"/>
</dbReference>
<dbReference type="GO" id="GO:0003677">
    <property type="term" value="F:DNA binding"/>
    <property type="evidence" value="ECO:0007669"/>
    <property type="project" value="InterPro"/>
</dbReference>
<dbReference type="InterPro" id="IPR003583">
    <property type="entry name" value="Hlx-hairpin-Hlx_DNA-bd_motif"/>
</dbReference>
<dbReference type="PANTHER" id="PTHR21180:SF32">
    <property type="entry name" value="ENDONUCLEASE_EXONUCLEASE_PHOSPHATASE FAMILY DOMAIN-CONTAINING PROTEIN 1"/>
    <property type="match status" value="1"/>
</dbReference>
<dbReference type="SUPFAM" id="SSF81585">
    <property type="entry name" value="PsbU/PolX domain-like"/>
    <property type="match status" value="1"/>
</dbReference>
<accession>A0A0G0U3F1</accession>
<gene>
    <name evidence="3" type="ORF">UU29_C0003G0005</name>
</gene>
<evidence type="ECO:0000313" key="3">
    <source>
        <dbReference type="EMBL" id="KKR83603.1"/>
    </source>
</evidence>
<comment type="caution">
    <text evidence="3">The sequence shown here is derived from an EMBL/GenBank/DDBJ whole genome shotgun (WGS) entry which is preliminary data.</text>
</comment>
<keyword evidence="1" id="KW-0812">Transmembrane</keyword>
<keyword evidence="1" id="KW-1133">Transmembrane helix</keyword>
<proteinExistence type="predicted"/>
<dbReference type="InterPro" id="IPR051675">
    <property type="entry name" value="Endo/Exo/Phosphatase_dom_1"/>
</dbReference>
<organism evidence="3 4">
    <name type="scientific">Candidatus Daviesbacteria bacterium GW2011_GWA2_40_9</name>
    <dbReference type="NCBI Taxonomy" id="1618424"/>
    <lineage>
        <taxon>Bacteria</taxon>
        <taxon>Candidatus Daviesiibacteriota</taxon>
    </lineage>
</organism>
<dbReference type="SMART" id="SM00278">
    <property type="entry name" value="HhH1"/>
    <property type="match status" value="1"/>
</dbReference>
<dbReference type="Gene3D" id="1.10.150.320">
    <property type="entry name" value="Photosystem II 12 kDa extrinsic protein"/>
    <property type="match status" value="1"/>
</dbReference>
<feature type="transmembrane region" description="Helical" evidence="1">
    <location>
        <begin position="16"/>
        <end position="38"/>
    </location>
</feature>
<evidence type="ECO:0000313" key="4">
    <source>
        <dbReference type="Proteomes" id="UP000034601"/>
    </source>
</evidence>
<evidence type="ECO:0000259" key="2">
    <source>
        <dbReference type="SMART" id="SM00278"/>
    </source>
</evidence>
<name>A0A0G0U3F1_9BACT</name>
<dbReference type="PATRIC" id="fig|1618424.3.peg.153"/>
<reference evidence="3 4" key="1">
    <citation type="journal article" date="2015" name="Nature">
        <title>rRNA introns, odd ribosomes, and small enigmatic genomes across a large radiation of phyla.</title>
        <authorList>
            <person name="Brown C.T."/>
            <person name="Hug L.A."/>
            <person name="Thomas B.C."/>
            <person name="Sharon I."/>
            <person name="Castelle C.J."/>
            <person name="Singh A."/>
            <person name="Wilkins M.J."/>
            <person name="Williams K.H."/>
            <person name="Banfield J.F."/>
        </authorList>
    </citation>
    <scope>NUCLEOTIDE SEQUENCE [LARGE SCALE GENOMIC DNA]</scope>
</reference>
<dbReference type="GO" id="GO:0015627">
    <property type="term" value="C:type II protein secretion system complex"/>
    <property type="evidence" value="ECO:0007669"/>
    <property type="project" value="TreeGrafter"/>
</dbReference>
<evidence type="ECO:0000256" key="1">
    <source>
        <dbReference type="SAM" id="Phobius"/>
    </source>
</evidence>
<dbReference type="EMBL" id="LCAB01000003">
    <property type="protein sequence ID" value="KKR83603.1"/>
    <property type="molecule type" value="Genomic_DNA"/>
</dbReference>
<feature type="domain" description="Helix-hairpin-helix DNA-binding motif class 1" evidence="2">
    <location>
        <begin position="157"/>
        <end position="176"/>
    </location>
</feature>
<dbReference type="InterPro" id="IPR019554">
    <property type="entry name" value="Soluble_ligand-bd"/>
</dbReference>
<keyword evidence="1" id="KW-0472">Membrane</keyword>
<dbReference type="Proteomes" id="UP000034601">
    <property type="component" value="Unassembled WGS sequence"/>
</dbReference>
<sequence length="206" mass="21700">MDDQNKIDEFIGKYKIPLVLALVGVVLLIGGIVSSGVISKTFVKSTKYPANSQKNAALAPMIIKVDVAGAIERPGVYLLNSESRVEDAIKAAGGVTQEADSQYLSQSLNLAQRLSDGVKVYIPYQGDPASVSGGSVGSVAGTASQNNIVNINNAGSDELDKLPGVGPVTAQKIIDNRPYSGIEELLTKKAVSRSVYEKIKSLVSTY</sequence>
<dbReference type="Pfam" id="PF10531">
    <property type="entry name" value="SLBB"/>
    <property type="match status" value="1"/>
</dbReference>
<dbReference type="PANTHER" id="PTHR21180">
    <property type="entry name" value="ENDONUCLEASE/EXONUCLEASE/PHOSPHATASE FAMILY DOMAIN-CONTAINING PROTEIN 1"/>
    <property type="match status" value="1"/>
</dbReference>
<dbReference type="Pfam" id="PF12836">
    <property type="entry name" value="HHH_3"/>
    <property type="match status" value="1"/>
</dbReference>
<protein>
    <submittedName>
        <fullName evidence="3">Competence protein ComEA helix-hairpin-helix repeat protein</fullName>
    </submittedName>
</protein>
<dbReference type="AlphaFoldDB" id="A0A0G0U3F1"/>
<dbReference type="GO" id="GO:0015628">
    <property type="term" value="P:protein secretion by the type II secretion system"/>
    <property type="evidence" value="ECO:0007669"/>
    <property type="project" value="TreeGrafter"/>
</dbReference>
<dbReference type="GO" id="GO:0006281">
    <property type="term" value="P:DNA repair"/>
    <property type="evidence" value="ECO:0007669"/>
    <property type="project" value="InterPro"/>
</dbReference>